<dbReference type="PANTHER" id="PTHR11735">
    <property type="entry name" value="TRNA N6-ADENOSINE THREONYLCARBAMOYLTRANSFERASE"/>
    <property type="match status" value="1"/>
</dbReference>
<dbReference type="AlphaFoldDB" id="A0A2K9NAZ2"/>
<protein>
    <submittedName>
        <fullName evidence="1">tRNA (Adenosine(37)-N6)-threonylcarbamoyltransferase complex dimerization subunit type 1 TsaB</fullName>
    </submittedName>
</protein>
<dbReference type="GO" id="GO:0002949">
    <property type="term" value="P:tRNA threonylcarbamoyladenosine modification"/>
    <property type="evidence" value="ECO:0007669"/>
    <property type="project" value="InterPro"/>
</dbReference>
<dbReference type="NCBIfam" id="TIGR03725">
    <property type="entry name" value="T6A_YeaZ"/>
    <property type="match status" value="1"/>
</dbReference>
<dbReference type="Gene3D" id="3.30.420.40">
    <property type="match status" value="2"/>
</dbReference>
<reference evidence="1 2" key="1">
    <citation type="submission" date="2017-12" db="EMBL/GenBank/DDBJ databases">
        <title>Genomes of bacteria within cyanobacterial aggregates.</title>
        <authorList>
            <person name="Cai H."/>
        </authorList>
    </citation>
    <scope>NUCLEOTIDE SEQUENCE [LARGE SCALE GENOMIC DNA]</scope>
    <source>
        <strain evidence="1 2">TH16</strain>
    </source>
</reference>
<dbReference type="GO" id="GO:0016740">
    <property type="term" value="F:transferase activity"/>
    <property type="evidence" value="ECO:0007669"/>
    <property type="project" value="UniProtKB-KW"/>
</dbReference>
<keyword evidence="1" id="KW-0808">Transferase</keyword>
<proteinExistence type="predicted"/>
<organism evidence="1 2">
    <name type="scientific">Niveispirillum cyanobacteriorum</name>
    <dbReference type="NCBI Taxonomy" id="1612173"/>
    <lineage>
        <taxon>Bacteria</taxon>
        <taxon>Pseudomonadati</taxon>
        <taxon>Pseudomonadota</taxon>
        <taxon>Alphaproteobacteria</taxon>
        <taxon>Rhodospirillales</taxon>
        <taxon>Azospirillaceae</taxon>
        <taxon>Niveispirillum</taxon>
    </lineage>
</organism>
<sequence length="230" mass="23477">MITLGLDTATSACAVALWDAASGRTLAVRAEMMQRGLAEKLVPMVQETMAEACIGFADLSRIGVTVGPGTFTGLRVGLAAARGFALAANCPLVGVTTLEAAAHGLDSDSRAGHTLLAAIESRRDDLFLQPFTADLTPLGEPADVLPADLPAYAAAHLPAGPLLIVGDAAARTAQALGIWKGTLVIRETAGAAEALATARIAAMQDGAGIAARIADPFYLRPPDVTLPKQG</sequence>
<evidence type="ECO:0000313" key="2">
    <source>
        <dbReference type="Proteomes" id="UP000234752"/>
    </source>
</evidence>
<dbReference type="OrthoDB" id="9809995at2"/>
<keyword evidence="2" id="KW-1185">Reference proteome</keyword>
<dbReference type="EMBL" id="CP025611">
    <property type="protein sequence ID" value="AUN30257.1"/>
    <property type="molecule type" value="Genomic_DNA"/>
</dbReference>
<dbReference type="Proteomes" id="UP000234752">
    <property type="component" value="Chromosome eg_1"/>
</dbReference>
<dbReference type="InterPro" id="IPR000905">
    <property type="entry name" value="Gcp-like_dom"/>
</dbReference>
<dbReference type="Pfam" id="PF00814">
    <property type="entry name" value="TsaD"/>
    <property type="match status" value="1"/>
</dbReference>
<dbReference type="InterPro" id="IPR022496">
    <property type="entry name" value="T6A_TsaB"/>
</dbReference>
<dbReference type="RefSeq" id="WP_102111955.1">
    <property type="nucleotide sequence ID" value="NZ_BMGN01000002.1"/>
</dbReference>
<name>A0A2K9NAZ2_9PROT</name>
<dbReference type="SUPFAM" id="SSF53067">
    <property type="entry name" value="Actin-like ATPase domain"/>
    <property type="match status" value="1"/>
</dbReference>
<dbReference type="KEGG" id="ncb:C0V82_08430"/>
<gene>
    <name evidence="1" type="primary">tsaB</name>
    <name evidence="1" type="ORF">C0V82_08430</name>
</gene>
<dbReference type="InterPro" id="IPR043129">
    <property type="entry name" value="ATPase_NBD"/>
</dbReference>
<dbReference type="GO" id="GO:0005829">
    <property type="term" value="C:cytosol"/>
    <property type="evidence" value="ECO:0007669"/>
    <property type="project" value="TreeGrafter"/>
</dbReference>
<evidence type="ECO:0000313" key="1">
    <source>
        <dbReference type="EMBL" id="AUN30257.1"/>
    </source>
</evidence>
<accession>A0A2K9NAZ2</accession>
<dbReference type="PANTHER" id="PTHR11735:SF11">
    <property type="entry name" value="TRNA THREONYLCARBAMOYLADENOSINE BIOSYNTHESIS PROTEIN TSAB"/>
    <property type="match status" value="1"/>
</dbReference>